<evidence type="ECO:0000259" key="3">
    <source>
        <dbReference type="Pfam" id="PF01048"/>
    </source>
</evidence>
<dbReference type="Pfam" id="PF01048">
    <property type="entry name" value="PNP_UDP_1"/>
    <property type="match status" value="1"/>
</dbReference>
<gene>
    <name evidence="4" type="ORF">MNBD_GAMMA05-503</name>
</gene>
<keyword evidence="1 4" id="KW-0328">Glycosyltransferase</keyword>
<dbReference type="PANTHER" id="PTHR42679">
    <property type="entry name" value="S-METHYL-5'-THIOADENOSINE PHOSPHORYLASE"/>
    <property type="match status" value="1"/>
</dbReference>
<accession>A0A3B0W9U1</accession>
<dbReference type="SUPFAM" id="SSF53167">
    <property type="entry name" value="Purine and uridine phosphorylases"/>
    <property type="match status" value="1"/>
</dbReference>
<proteinExistence type="inferred from homology"/>
<dbReference type="GO" id="GO:0017061">
    <property type="term" value="F:S-methyl-5-thioadenosine phosphorylase activity"/>
    <property type="evidence" value="ECO:0007669"/>
    <property type="project" value="UniProtKB-EC"/>
</dbReference>
<dbReference type="CDD" id="cd09010">
    <property type="entry name" value="MTAP_SsMTAPII_like_MTIP"/>
    <property type="match status" value="1"/>
</dbReference>
<protein>
    <submittedName>
        <fullName evidence="4">5'-methylthioadenosine phosphorylase</fullName>
        <ecNumber evidence="4">2.4.2.28</ecNumber>
    </submittedName>
</protein>
<dbReference type="InterPro" id="IPR035994">
    <property type="entry name" value="Nucleoside_phosphorylase_sf"/>
</dbReference>
<dbReference type="NCBIfam" id="NF006599">
    <property type="entry name" value="PRK09136.1"/>
    <property type="match status" value="1"/>
</dbReference>
<dbReference type="GO" id="GO:0005829">
    <property type="term" value="C:cytosol"/>
    <property type="evidence" value="ECO:0007669"/>
    <property type="project" value="TreeGrafter"/>
</dbReference>
<evidence type="ECO:0000256" key="1">
    <source>
        <dbReference type="ARBA" id="ARBA00022676"/>
    </source>
</evidence>
<dbReference type="EMBL" id="UOFE01000030">
    <property type="protein sequence ID" value="VAW52695.1"/>
    <property type="molecule type" value="Genomic_DNA"/>
</dbReference>
<feature type="domain" description="Nucleoside phosphorylase" evidence="3">
    <location>
        <begin position="2"/>
        <end position="244"/>
    </location>
</feature>
<dbReference type="InterPro" id="IPR000845">
    <property type="entry name" value="Nucleoside_phosphorylase_d"/>
</dbReference>
<dbReference type="Gene3D" id="3.40.50.1580">
    <property type="entry name" value="Nucleoside phosphorylase domain"/>
    <property type="match status" value="1"/>
</dbReference>
<dbReference type="PANTHER" id="PTHR42679:SF2">
    <property type="entry name" value="S-METHYL-5'-THIOADENOSINE PHOSPHORYLASE"/>
    <property type="match status" value="1"/>
</dbReference>
<dbReference type="GO" id="GO:0009116">
    <property type="term" value="P:nucleoside metabolic process"/>
    <property type="evidence" value="ECO:0007669"/>
    <property type="project" value="InterPro"/>
</dbReference>
<organism evidence="4">
    <name type="scientific">hydrothermal vent metagenome</name>
    <dbReference type="NCBI Taxonomy" id="652676"/>
    <lineage>
        <taxon>unclassified sequences</taxon>
        <taxon>metagenomes</taxon>
        <taxon>ecological metagenomes</taxon>
    </lineage>
</organism>
<dbReference type="EC" id="2.4.2.28" evidence="4"/>
<dbReference type="HAMAP" id="MF_01963">
    <property type="entry name" value="MTAP"/>
    <property type="match status" value="1"/>
</dbReference>
<dbReference type="AlphaFoldDB" id="A0A3B0W9U1"/>
<keyword evidence="2 4" id="KW-0808">Transferase</keyword>
<dbReference type="GO" id="GO:0019509">
    <property type="term" value="P:L-methionine salvage from methylthioadenosine"/>
    <property type="evidence" value="ECO:0007669"/>
    <property type="project" value="TreeGrafter"/>
</dbReference>
<name>A0A3B0W9U1_9ZZZZ</name>
<evidence type="ECO:0000256" key="2">
    <source>
        <dbReference type="ARBA" id="ARBA00022679"/>
    </source>
</evidence>
<dbReference type="InterPro" id="IPR010044">
    <property type="entry name" value="MTAP"/>
</dbReference>
<sequence>MKLAIIGGSLLKGISNLTTVAEEIVNTPFGTPSGRFVTGVIDDTEVVYINRHGSEHHIAPHQINYKANIFVLKTLEVTDIVAVTAVGGITEAMSPMKWVVPDQIIDYTHGRLQTYSDVNDTKVNHIDFTYPFDDAVRNRLIVALQNQACEHETHGTYGVTQGPRLETIAEIKRLHQDGCDIVGMTAMPEASLARELQMNYATLSLVVNWAAGKGEGELISMQEITQLIAEGSEACEKIINEVIALVE</sequence>
<reference evidence="4" key="1">
    <citation type="submission" date="2018-06" db="EMBL/GenBank/DDBJ databases">
        <authorList>
            <person name="Zhirakovskaya E."/>
        </authorList>
    </citation>
    <scope>NUCLEOTIDE SEQUENCE</scope>
</reference>
<evidence type="ECO:0000313" key="4">
    <source>
        <dbReference type="EMBL" id="VAW52695.1"/>
    </source>
</evidence>